<name>A0A9D4LJY4_DREPO</name>
<dbReference type="Proteomes" id="UP000828390">
    <property type="component" value="Unassembled WGS sequence"/>
</dbReference>
<keyword evidence="2" id="KW-1185">Reference proteome</keyword>
<proteinExistence type="predicted"/>
<evidence type="ECO:0000313" key="1">
    <source>
        <dbReference type="EMBL" id="KAH3859104.1"/>
    </source>
</evidence>
<organism evidence="1 2">
    <name type="scientific">Dreissena polymorpha</name>
    <name type="common">Zebra mussel</name>
    <name type="synonym">Mytilus polymorpha</name>
    <dbReference type="NCBI Taxonomy" id="45954"/>
    <lineage>
        <taxon>Eukaryota</taxon>
        <taxon>Metazoa</taxon>
        <taxon>Spiralia</taxon>
        <taxon>Lophotrochozoa</taxon>
        <taxon>Mollusca</taxon>
        <taxon>Bivalvia</taxon>
        <taxon>Autobranchia</taxon>
        <taxon>Heteroconchia</taxon>
        <taxon>Euheterodonta</taxon>
        <taxon>Imparidentia</taxon>
        <taxon>Neoheterodontei</taxon>
        <taxon>Myida</taxon>
        <taxon>Dreissenoidea</taxon>
        <taxon>Dreissenidae</taxon>
        <taxon>Dreissena</taxon>
    </lineage>
</organism>
<dbReference type="EMBL" id="JAIWYP010000003">
    <property type="protein sequence ID" value="KAH3859104.1"/>
    <property type="molecule type" value="Genomic_DNA"/>
</dbReference>
<reference evidence="1" key="1">
    <citation type="journal article" date="2019" name="bioRxiv">
        <title>The Genome of the Zebra Mussel, Dreissena polymorpha: A Resource for Invasive Species Research.</title>
        <authorList>
            <person name="McCartney M.A."/>
            <person name="Auch B."/>
            <person name="Kono T."/>
            <person name="Mallez S."/>
            <person name="Zhang Y."/>
            <person name="Obille A."/>
            <person name="Becker A."/>
            <person name="Abrahante J.E."/>
            <person name="Garbe J."/>
            <person name="Badalamenti J.P."/>
            <person name="Herman A."/>
            <person name="Mangelson H."/>
            <person name="Liachko I."/>
            <person name="Sullivan S."/>
            <person name="Sone E.D."/>
            <person name="Koren S."/>
            <person name="Silverstein K.A.T."/>
            <person name="Beckman K.B."/>
            <person name="Gohl D.M."/>
        </authorList>
    </citation>
    <scope>NUCLEOTIDE SEQUENCE</scope>
    <source>
        <strain evidence="1">Duluth1</strain>
        <tissue evidence="1">Whole animal</tissue>
    </source>
</reference>
<comment type="caution">
    <text evidence="1">The sequence shown here is derived from an EMBL/GenBank/DDBJ whole genome shotgun (WGS) entry which is preliminary data.</text>
</comment>
<accession>A0A9D4LJY4</accession>
<protein>
    <submittedName>
        <fullName evidence="1">Uncharacterized protein</fullName>
    </submittedName>
</protein>
<dbReference type="AlphaFoldDB" id="A0A9D4LJY4"/>
<evidence type="ECO:0000313" key="2">
    <source>
        <dbReference type="Proteomes" id="UP000828390"/>
    </source>
</evidence>
<reference evidence="1" key="2">
    <citation type="submission" date="2020-11" db="EMBL/GenBank/DDBJ databases">
        <authorList>
            <person name="McCartney M.A."/>
            <person name="Auch B."/>
            <person name="Kono T."/>
            <person name="Mallez S."/>
            <person name="Becker A."/>
            <person name="Gohl D.M."/>
            <person name="Silverstein K.A.T."/>
            <person name="Koren S."/>
            <person name="Bechman K.B."/>
            <person name="Herman A."/>
            <person name="Abrahante J.E."/>
            <person name="Garbe J."/>
        </authorList>
    </citation>
    <scope>NUCLEOTIDE SEQUENCE</scope>
    <source>
        <strain evidence="1">Duluth1</strain>
        <tissue evidence="1">Whole animal</tissue>
    </source>
</reference>
<gene>
    <name evidence="1" type="ORF">DPMN_101751</name>
</gene>
<sequence length="90" mass="10852">MGQRLQLVDLSPKLFPSYKNRLSTWWLNSSYLTDPSRLWIKQSCNYTVSQVTIWDDFKKRIQRSNVGKTECGLRRYRGYFDNNYGKHKLR</sequence>